<evidence type="ECO:0000256" key="7">
    <source>
        <dbReference type="RuleBase" id="RU000682"/>
    </source>
</evidence>
<feature type="region of interest" description="Disordered" evidence="8">
    <location>
        <begin position="182"/>
        <end position="238"/>
    </location>
</feature>
<dbReference type="Proteomes" id="UP001219518">
    <property type="component" value="Unassembled WGS sequence"/>
</dbReference>
<evidence type="ECO:0000256" key="3">
    <source>
        <dbReference type="ARBA" id="ARBA00023125"/>
    </source>
</evidence>
<dbReference type="InterPro" id="IPR017970">
    <property type="entry name" value="Homeobox_CS"/>
</dbReference>
<reference evidence="10" key="2">
    <citation type="journal article" date="2023" name="BMC Genomics">
        <title>Pest status, molecular evolution, and epigenetic factors derived from the genome assembly of Frankliniella fusca, a thysanopteran phytovirus vector.</title>
        <authorList>
            <person name="Catto M.A."/>
            <person name="Labadie P.E."/>
            <person name="Jacobson A.L."/>
            <person name="Kennedy G.G."/>
            <person name="Srinivasan R."/>
            <person name="Hunt B.G."/>
        </authorList>
    </citation>
    <scope>NUCLEOTIDE SEQUENCE</scope>
    <source>
        <strain evidence="10">PL_HMW_Pooled</strain>
    </source>
</reference>
<dbReference type="CDD" id="cd00086">
    <property type="entry name" value="homeodomain"/>
    <property type="match status" value="1"/>
</dbReference>
<dbReference type="InterPro" id="IPR001356">
    <property type="entry name" value="HD"/>
</dbReference>
<organism evidence="10 11">
    <name type="scientific">Frankliniella fusca</name>
    <dbReference type="NCBI Taxonomy" id="407009"/>
    <lineage>
        <taxon>Eukaryota</taxon>
        <taxon>Metazoa</taxon>
        <taxon>Ecdysozoa</taxon>
        <taxon>Arthropoda</taxon>
        <taxon>Hexapoda</taxon>
        <taxon>Insecta</taxon>
        <taxon>Pterygota</taxon>
        <taxon>Neoptera</taxon>
        <taxon>Paraneoptera</taxon>
        <taxon>Thysanoptera</taxon>
        <taxon>Terebrantia</taxon>
        <taxon>Thripoidea</taxon>
        <taxon>Thripidae</taxon>
        <taxon>Frankliniella</taxon>
    </lineage>
</organism>
<keyword evidence="2" id="KW-0217">Developmental protein</keyword>
<feature type="compositionally biased region" description="Low complexity" evidence="8">
    <location>
        <begin position="199"/>
        <end position="238"/>
    </location>
</feature>
<dbReference type="PANTHER" id="PTHR45793:SF5">
    <property type="entry name" value="HOMEOTIC PROTEIN OCELLILESS"/>
    <property type="match status" value="1"/>
</dbReference>
<evidence type="ECO:0000256" key="6">
    <source>
        <dbReference type="PROSITE-ProRule" id="PRU00108"/>
    </source>
</evidence>
<keyword evidence="5 6" id="KW-0539">Nucleus</keyword>
<keyword evidence="4 6" id="KW-0371">Homeobox</keyword>
<name>A0AAE1HI87_9NEOP</name>
<keyword evidence="11" id="KW-1185">Reference proteome</keyword>
<feature type="domain" description="Homeobox" evidence="9">
    <location>
        <begin position="125"/>
        <end position="185"/>
    </location>
</feature>
<dbReference type="FunFam" id="1.10.10.60:FF:000142">
    <property type="entry name" value="homeobox protein OTX2 isoform X2"/>
    <property type="match status" value="1"/>
</dbReference>
<dbReference type="Pfam" id="PF00046">
    <property type="entry name" value="Homeodomain"/>
    <property type="match status" value="1"/>
</dbReference>
<feature type="compositionally biased region" description="Gly residues" evidence="8">
    <location>
        <begin position="321"/>
        <end position="344"/>
    </location>
</feature>
<gene>
    <name evidence="10" type="ORF">KUF71_011033</name>
</gene>
<sequence length="395" mass="41401">MDSGLQIQNLLQEKWFPDGIKSGKEEVHAVLQADLLHDALQCEFVTFGTRFTSYNLLLAVPRCGPEGELLGFGGSCGSGPPPMAAYLKSPPYNSIGLSMGAAMDSLHHSPMGFPSGPLLGAANARKQRRERTTFTRAQLDVLEALFSKTRYPDIFMREEVALKINLPESRVQVWFKNRRAKCRQQQKQQQHSGGDSKRSSASSLSSSTSKKASSSSTPTSHQLSAGGSSLPSSLPGSAACKSGLNGTTLASGAGQRDSTYLKPIIGNGSPNPPAISSPYGGSSIWSPAAIDGCLESRNYPAASIPAPTVPPPPPGSAASSTGGGAGGGNAPGGGGGTSGGGGQPSWGQGYYYSNMDYLGPGAAQLNVVQDNNLDSVWPKREDPTWFYNSSSWERK</sequence>
<feature type="DNA-binding region" description="Homeobox" evidence="6">
    <location>
        <begin position="127"/>
        <end position="186"/>
    </location>
</feature>
<dbReference type="AlphaFoldDB" id="A0AAE1HI87"/>
<dbReference type="GO" id="GO:0000981">
    <property type="term" value="F:DNA-binding transcription factor activity, RNA polymerase II-specific"/>
    <property type="evidence" value="ECO:0007669"/>
    <property type="project" value="InterPro"/>
</dbReference>
<dbReference type="SUPFAM" id="SSF46689">
    <property type="entry name" value="Homeodomain-like"/>
    <property type="match status" value="1"/>
</dbReference>
<dbReference type="PROSITE" id="PS00027">
    <property type="entry name" value="HOMEOBOX_1"/>
    <property type="match status" value="1"/>
</dbReference>
<dbReference type="SMART" id="SM00389">
    <property type="entry name" value="HOX"/>
    <property type="match status" value="1"/>
</dbReference>
<dbReference type="Gene3D" id="1.10.10.60">
    <property type="entry name" value="Homeodomain-like"/>
    <property type="match status" value="1"/>
</dbReference>
<evidence type="ECO:0000256" key="2">
    <source>
        <dbReference type="ARBA" id="ARBA00022473"/>
    </source>
</evidence>
<evidence type="ECO:0000256" key="1">
    <source>
        <dbReference type="ARBA" id="ARBA00004123"/>
    </source>
</evidence>
<dbReference type="GO" id="GO:0005634">
    <property type="term" value="C:nucleus"/>
    <property type="evidence" value="ECO:0007669"/>
    <property type="project" value="UniProtKB-SubCell"/>
</dbReference>
<evidence type="ECO:0000313" key="11">
    <source>
        <dbReference type="Proteomes" id="UP001219518"/>
    </source>
</evidence>
<reference evidence="10" key="1">
    <citation type="submission" date="2021-07" db="EMBL/GenBank/DDBJ databases">
        <authorList>
            <person name="Catto M.A."/>
            <person name="Jacobson A."/>
            <person name="Kennedy G."/>
            <person name="Labadie P."/>
            <person name="Hunt B.G."/>
            <person name="Srinivasan R."/>
        </authorList>
    </citation>
    <scope>NUCLEOTIDE SEQUENCE</scope>
    <source>
        <strain evidence="10">PL_HMW_Pooled</strain>
        <tissue evidence="10">Head</tissue>
    </source>
</reference>
<evidence type="ECO:0000256" key="4">
    <source>
        <dbReference type="ARBA" id="ARBA00023155"/>
    </source>
</evidence>
<comment type="caution">
    <text evidence="10">The sequence shown here is derived from an EMBL/GenBank/DDBJ whole genome shotgun (WGS) entry which is preliminary data.</text>
</comment>
<dbReference type="PANTHER" id="PTHR45793">
    <property type="entry name" value="HOMEOBOX PROTEIN"/>
    <property type="match status" value="1"/>
</dbReference>
<comment type="subcellular location">
    <subcellularLocation>
        <location evidence="1 6 7">Nucleus</location>
    </subcellularLocation>
</comment>
<dbReference type="GO" id="GO:0000978">
    <property type="term" value="F:RNA polymerase II cis-regulatory region sequence-specific DNA binding"/>
    <property type="evidence" value="ECO:0007669"/>
    <property type="project" value="TreeGrafter"/>
</dbReference>
<accession>A0AAE1HI87</accession>
<evidence type="ECO:0000256" key="8">
    <source>
        <dbReference type="SAM" id="MobiDB-lite"/>
    </source>
</evidence>
<feature type="region of interest" description="Disordered" evidence="8">
    <location>
        <begin position="301"/>
        <end position="345"/>
    </location>
</feature>
<keyword evidence="3 6" id="KW-0238">DNA-binding</keyword>
<proteinExistence type="predicted"/>
<dbReference type="PROSITE" id="PS50071">
    <property type="entry name" value="HOMEOBOX_2"/>
    <property type="match status" value="1"/>
</dbReference>
<evidence type="ECO:0000256" key="5">
    <source>
        <dbReference type="ARBA" id="ARBA00023242"/>
    </source>
</evidence>
<evidence type="ECO:0000313" key="10">
    <source>
        <dbReference type="EMBL" id="KAK3921857.1"/>
    </source>
</evidence>
<dbReference type="EMBL" id="JAHWGI010001056">
    <property type="protein sequence ID" value="KAK3921857.1"/>
    <property type="molecule type" value="Genomic_DNA"/>
</dbReference>
<evidence type="ECO:0000259" key="9">
    <source>
        <dbReference type="PROSITE" id="PS50071"/>
    </source>
</evidence>
<dbReference type="InterPro" id="IPR009057">
    <property type="entry name" value="Homeodomain-like_sf"/>
</dbReference>
<protein>
    <submittedName>
        <fullName evidence="10">Homeobox protein OTX1 B</fullName>
    </submittedName>
</protein>